<organism evidence="1 2">
    <name type="scientific">Arabidopsis thaliana x Arabidopsis arenosa</name>
    <dbReference type="NCBI Taxonomy" id="1240361"/>
    <lineage>
        <taxon>Eukaryota</taxon>
        <taxon>Viridiplantae</taxon>
        <taxon>Streptophyta</taxon>
        <taxon>Embryophyta</taxon>
        <taxon>Tracheophyta</taxon>
        <taxon>Spermatophyta</taxon>
        <taxon>Magnoliopsida</taxon>
        <taxon>eudicotyledons</taxon>
        <taxon>Gunneridae</taxon>
        <taxon>Pentapetalae</taxon>
        <taxon>rosids</taxon>
        <taxon>malvids</taxon>
        <taxon>Brassicales</taxon>
        <taxon>Brassicaceae</taxon>
        <taxon>Camelineae</taxon>
        <taxon>Arabidopsis</taxon>
    </lineage>
</organism>
<dbReference type="AlphaFoldDB" id="A0A8T1Y0P1"/>
<evidence type="ECO:0000313" key="1">
    <source>
        <dbReference type="EMBL" id="KAG7539981.1"/>
    </source>
</evidence>
<comment type="caution">
    <text evidence="1">The sequence shown here is derived from an EMBL/GenBank/DDBJ whole genome shotgun (WGS) entry which is preliminary data.</text>
</comment>
<name>A0A8T1Y0P1_9BRAS</name>
<reference evidence="1 2" key="1">
    <citation type="submission" date="2020-12" db="EMBL/GenBank/DDBJ databases">
        <title>Concerted genomic and epigenomic changes stabilize Arabidopsis allopolyploids.</title>
        <authorList>
            <person name="Chen Z."/>
        </authorList>
    </citation>
    <scope>NUCLEOTIDE SEQUENCE [LARGE SCALE GENOMIC DNA]</scope>
    <source>
        <strain evidence="1">Allo738</strain>
        <tissue evidence="1">Leaf</tissue>
    </source>
</reference>
<accession>A0A8T1Y0P1</accession>
<gene>
    <name evidence="1" type="ORF">ISN45_Aa07g002450</name>
</gene>
<sequence>MRFRLKLENDFMKSLQAEAIESSELEAIKPLPWNNQIAAQYFVPDLLQEDMPDLQPKSKFKSPENDSLIADIEDLEDEDDENDELNDLGDDTFDIKNQAETTLYMLELTLTLDGNVTERQVDGCVRSCYCYRR</sequence>
<protein>
    <submittedName>
        <fullName evidence="1">Uncharacterized protein</fullName>
    </submittedName>
</protein>
<evidence type="ECO:0000313" key="2">
    <source>
        <dbReference type="Proteomes" id="UP000694240"/>
    </source>
</evidence>
<dbReference type="EMBL" id="JAEFBK010000012">
    <property type="protein sequence ID" value="KAG7539981.1"/>
    <property type="molecule type" value="Genomic_DNA"/>
</dbReference>
<keyword evidence="2" id="KW-1185">Reference proteome</keyword>
<proteinExistence type="predicted"/>
<dbReference type="Proteomes" id="UP000694240">
    <property type="component" value="Chromosome 12"/>
</dbReference>